<evidence type="ECO:0000256" key="9">
    <source>
        <dbReference type="HAMAP-Rule" id="MF_00087"/>
    </source>
</evidence>
<feature type="binding site" evidence="9 12">
    <location>
        <begin position="193"/>
        <end position="198"/>
    </location>
    <ligand>
        <name>NADP(+)</name>
        <dbReference type="ChEBI" id="CHEBI:58349"/>
    </ligand>
</feature>
<dbReference type="RefSeq" id="WP_114546728.1">
    <property type="nucleotide sequence ID" value="NZ_PPTT01000018.1"/>
</dbReference>
<dbReference type="InterPro" id="IPR000343">
    <property type="entry name" value="4pyrrol_synth_GluRdtase"/>
</dbReference>
<name>A0A3N0IWV2_9ACTN</name>
<gene>
    <name evidence="9" type="primary">hemA</name>
    <name evidence="18" type="ORF">C1876_10750</name>
    <name evidence="19" type="ORF">DMP09_12665</name>
</gene>
<evidence type="ECO:0000256" key="6">
    <source>
        <dbReference type="ARBA" id="ARBA00023244"/>
    </source>
</evidence>
<evidence type="ECO:0000256" key="10">
    <source>
        <dbReference type="PIRSR" id="PIRSR000445-1"/>
    </source>
</evidence>
<keyword evidence="4 9" id="KW-0521">NADP</keyword>
<dbReference type="FunFam" id="3.40.50.720:FF:000031">
    <property type="entry name" value="Glutamyl-tRNA reductase"/>
    <property type="match status" value="1"/>
</dbReference>
<dbReference type="Pfam" id="PF01488">
    <property type="entry name" value="Shikimate_DH"/>
    <property type="match status" value="1"/>
</dbReference>
<feature type="domain" description="Quinate/shikimate 5-dehydrogenase/glutamyl-tRNA reductase" evidence="16">
    <location>
        <begin position="175"/>
        <end position="308"/>
    </location>
</feature>
<evidence type="ECO:0000256" key="11">
    <source>
        <dbReference type="PIRSR" id="PIRSR000445-2"/>
    </source>
</evidence>
<feature type="binding site" evidence="9 11">
    <location>
        <begin position="49"/>
        <end position="52"/>
    </location>
    <ligand>
        <name>substrate</name>
    </ligand>
</feature>
<comment type="pathway">
    <text evidence="1 9 14">Porphyrin-containing compound metabolism; protoporphyrin-IX biosynthesis; 5-aminolevulinate from L-glutamyl-tRNA(Glu): step 1/2.</text>
</comment>
<dbReference type="InterPro" id="IPR006151">
    <property type="entry name" value="Shikm_DH/Glu-tRNA_Rdtase"/>
</dbReference>
<evidence type="ECO:0000256" key="7">
    <source>
        <dbReference type="ARBA" id="ARBA00047464"/>
    </source>
</evidence>
<dbReference type="GO" id="GO:0019353">
    <property type="term" value="P:protoporphyrinogen IX biosynthetic process from glutamate"/>
    <property type="evidence" value="ECO:0007669"/>
    <property type="project" value="TreeGrafter"/>
</dbReference>
<evidence type="ECO:0000313" key="21">
    <source>
        <dbReference type="Proteomes" id="UP000270112"/>
    </source>
</evidence>
<evidence type="ECO:0000313" key="18">
    <source>
        <dbReference type="EMBL" id="RDB68086.1"/>
    </source>
</evidence>
<dbReference type="FunFam" id="3.30.460.30:FF:000001">
    <property type="entry name" value="Glutamyl-tRNA reductase"/>
    <property type="match status" value="1"/>
</dbReference>
<dbReference type="Pfam" id="PF05201">
    <property type="entry name" value="GlutR_N"/>
    <property type="match status" value="1"/>
</dbReference>
<evidence type="ECO:0000256" key="12">
    <source>
        <dbReference type="PIRSR" id="PIRSR000445-3"/>
    </source>
</evidence>
<evidence type="ECO:0000313" key="19">
    <source>
        <dbReference type="EMBL" id="RNM40792.1"/>
    </source>
</evidence>
<evidence type="ECO:0000256" key="8">
    <source>
        <dbReference type="ARBA" id="ARBA00068659"/>
    </source>
</evidence>
<dbReference type="HAMAP" id="MF_00087">
    <property type="entry name" value="Glu_tRNA_reductase"/>
    <property type="match status" value="1"/>
</dbReference>
<evidence type="ECO:0000256" key="5">
    <source>
        <dbReference type="ARBA" id="ARBA00023002"/>
    </source>
</evidence>
<comment type="domain">
    <text evidence="9">Possesses an unusual extended V-shaped dimeric structure with each monomer consisting of three distinct domains arranged along a curved 'spinal' alpha-helix. The N-terminal catalytic domain specifically recognizes the glutamate moiety of the substrate. The second domain is the NADPH-binding domain, and the third C-terminal domain is responsible for dimerization.</text>
</comment>
<organism evidence="19 21">
    <name type="scientific">Eggerthella sinensis</name>
    <dbReference type="NCBI Taxonomy" id="242230"/>
    <lineage>
        <taxon>Bacteria</taxon>
        <taxon>Bacillati</taxon>
        <taxon>Actinomycetota</taxon>
        <taxon>Coriobacteriia</taxon>
        <taxon>Eggerthellales</taxon>
        <taxon>Eggerthellaceae</taxon>
        <taxon>Eggerthella</taxon>
    </lineage>
</organism>
<keyword evidence="6 9" id="KW-0627">Porphyrin biosynthesis</keyword>
<feature type="domain" description="Tetrapyrrole biosynthesis glutamyl-tRNA reductase dimerisation" evidence="15">
    <location>
        <begin position="325"/>
        <end position="423"/>
    </location>
</feature>
<dbReference type="OrthoDB" id="110209at2"/>
<dbReference type="EC" id="1.2.1.70" evidence="3 9"/>
<dbReference type="InterPro" id="IPR015895">
    <property type="entry name" value="4pyrrol_synth_GluRdtase_N"/>
</dbReference>
<dbReference type="AlphaFoldDB" id="A0A3N0IWV2"/>
<comment type="function">
    <text evidence="9">Catalyzes the NADPH-dependent reduction of glutamyl-tRNA(Glu) to glutamate 1-semialdehyde (GSA).</text>
</comment>
<dbReference type="PANTHER" id="PTHR43013">
    <property type="entry name" value="GLUTAMYL-TRNA REDUCTASE"/>
    <property type="match status" value="1"/>
</dbReference>
<dbReference type="EMBL" id="QICC01000063">
    <property type="protein sequence ID" value="RNM40792.1"/>
    <property type="molecule type" value="Genomic_DNA"/>
</dbReference>
<feature type="active site" description="Nucleophile" evidence="9 10">
    <location>
        <position position="50"/>
    </location>
</feature>
<dbReference type="UniPathway" id="UPA00251">
    <property type="reaction ID" value="UER00316"/>
</dbReference>
<keyword evidence="5 9" id="KW-0560">Oxidoreductase</keyword>
<feature type="site" description="Important for activity" evidence="9 13">
    <location>
        <position position="103"/>
    </location>
</feature>
<feature type="binding site" evidence="9 11">
    <location>
        <position position="124"/>
    </location>
    <ligand>
        <name>substrate</name>
    </ligand>
</feature>
<dbReference type="PANTHER" id="PTHR43013:SF1">
    <property type="entry name" value="GLUTAMYL-TRNA REDUCTASE"/>
    <property type="match status" value="1"/>
</dbReference>
<dbReference type="InterPro" id="IPR036453">
    <property type="entry name" value="GluRdtase_dimer_dom_sf"/>
</dbReference>
<proteinExistence type="inferred from homology"/>
<feature type="domain" description="Glutamyl-tRNA reductase N-terminal" evidence="17">
    <location>
        <begin position="6"/>
        <end position="160"/>
    </location>
</feature>
<comment type="similarity">
    <text evidence="2 9 14">Belongs to the glutamyl-tRNA reductase family.</text>
</comment>
<comment type="subunit">
    <text evidence="9">Homodimer.</text>
</comment>
<protein>
    <recommendedName>
        <fullName evidence="8 9">Glutamyl-tRNA reductase</fullName>
        <shortName evidence="9">GluTR</shortName>
        <ecNumber evidence="3 9">1.2.1.70</ecNumber>
    </recommendedName>
</protein>
<dbReference type="InterPro" id="IPR036291">
    <property type="entry name" value="NAD(P)-bd_dom_sf"/>
</dbReference>
<reference evidence="19" key="3">
    <citation type="journal article" date="2019" name="Microbiol. Resour. Announc.">
        <title>Draft Genome Sequences of Type Strains of Gordonibacter faecihominis, Paraeggerthella hongkongensis, Parvibacter caecicola,Slackia equolifaciens, Slackia faecicanis, and Slackia isoflavoniconvertens.</title>
        <authorList>
            <person name="Danylec N."/>
            <person name="Stoll D.A."/>
            <person name="Dotsch A."/>
            <person name="Huch M."/>
        </authorList>
    </citation>
    <scope>NUCLEOTIDE SEQUENCE</scope>
    <source>
        <strain evidence="19">DSM 16107</strain>
    </source>
</reference>
<dbReference type="SUPFAM" id="SSF69742">
    <property type="entry name" value="Glutamyl tRNA-reductase catalytic, N-terminal domain"/>
    <property type="match status" value="1"/>
</dbReference>
<evidence type="ECO:0000256" key="4">
    <source>
        <dbReference type="ARBA" id="ARBA00022857"/>
    </source>
</evidence>
<comment type="caution">
    <text evidence="19">The sequence shown here is derived from an EMBL/GenBank/DDBJ whole genome shotgun (WGS) entry which is preliminary data.</text>
</comment>
<dbReference type="SUPFAM" id="SSF69075">
    <property type="entry name" value="Glutamyl tRNA-reductase dimerization domain"/>
    <property type="match status" value="1"/>
</dbReference>
<accession>A0A3N0IWV2</accession>
<dbReference type="CDD" id="cd05213">
    <property type="entry name" value="NAD_bind_Glutamyl_tRNA_reduct"/>
    <property type="match status" value="1"/>
</dbReference>
<evidence type="ECO:0000259" key="15">
    <source>
        <dbReference type="Pfam" id="PF00745"/>
    </source>
</evidence>
<dbReference type="InterPro" id="IPR036343">
    <property type="entry name" value="GluRdtase_N_sf"/>
</dbReference>
<evidence type="ECO:0000256" key="2">
    <source>
        <dbReference type="ARBA" id="ARBA00005916"/>
    </source>
</evidence>
<evidence type="ECO:0000256" key="14">
    <source>
        <dbReference type="RuleBase" id="RU000584"/>
    </source>
</evidence>
<evidence type="ECO:0000256" key="3">
    <source>
        <dbReference type="ARBA" id="ARBA00012970"/>
    </source>
</evidence>
<dbReference type="Pfam" id="PF00745">
    <property type="entry name" value="GlutR_dimer"/>
    <property type="match status" value="1"/>
</dbReference>
<reference evidence="21" key="2">
    <citation type="submission" date="2018-05" db="EMBL/GenBank/DDBJ databases">
        <title>Genome Sequencing of selected type strains of the family Eggerthellaceae.</title>
        <authorList>
            <person name="Danylec N."/>
            <person name="Stoll D.A."/>
            <person name="Doetsch A."/>
            <person name="Huch M."/>
        </authorList>
    </citation>
    <scope>NUCLEOTIDE SEQUENCE [LARGE SCALE GENOMIC DNA]</scope>
    <source>
        <strain evidence="21">DSM 16107</strain>
    </source>
</reference>
<dbReference type="PIRSF" id="PIRSF000445">
    <property type="entry name" value="4pyrrol_synth_GluRdtase"/>
    <property type="match status" value="1"/>
</dbReference>
<evidence type="ECO:0000256" key="13">
    <source>
        <dbReference type="PIRSR" id="PIRSR000445-4"/>
    </source>
</evidence>
<dbReference type="NCBIfam" id="TIGR01035">
    <property type="entry name" value="hemA"/>
    <property type="match status" value="1"/>
</dbReference>
<evidence type="ECO:0000313" key="20">
    <source>
        <dbReference type="Proteomes" id="UP000253817"/>
    </source>
</evidence>
<dbReference type="Proteomes" id="UP000270112">
    <property type="component" value="Unassembled WGS sequence"/>
</dbReference>
<dbReference type="SUPFAM" id="SSF51735">
    <property type="entry name" value="NAD(P)-binding Rossmann-fold domains"/>
    <property type="match status" value="1"/>
</dbReference>
<feature type="binding site" evidence="9 11">
    <location>
        <position position="113"/>
    </location>
    <ligand>
        <name>substrate</name>
    </ligand>
</feature>
<dbReference type="InterPro" id="IPR015896">
    <property type="entry name" value="4pyrrol_synth_GluRdtase_dimer"/>
</dbReference>
<dbReference type="GO" id="GO:0008883">
    <property type="term" value="F:glutamyl-tRNA reductase activity"/>
    <property type="evidence" value="ECO:0007669"/>
    <property type="project" value="UniProtKB-UniRule"/>
</dbReference>
<dbReference type="Gene3D" id="3.40.50.720">
    <property type="entry name" value="NAD(P)-binding Rossmann-like Domain"/>
    <property type="match status" value="1"/>
</dbReference>
<evidence type="ECO:0000259" key="16">
    <source>
        <dbReference type="Pfam" id="PF01488"/>
    </source>
</evidence>
<keyword evidence="20" id="KW-1185">Reference proteome</keyword>
<feature type="binding site" evidence="9 11">
    <location>
        <begin position="118"/>
        <end position="120"/>
    </location>
    <ligand>
        <name>substrate</name>
    </ligand>
</feature>
<dbReference type="GO" id="GO:0050661">
    <property type="term" value="F:NADP binding"/>
    <property type="evidence" value="ECO:0007669"/>
    <property type="project" value="InterPro"/>
</dbReference>
<dbReference type="Proteomes" id="UP000253817">
    <property type="component" value="Unassembled WGS sequence"/>
</dbReference>
<evidence type="ECO:0000259" key="17">
    <source>
        <dbReference type="Pfam" id="PF05201"/>
    </source>
</evidence>
<dbReference type="Gene3D" id="3.30.460.30">
    <property type="entry name" value="Glutamyl-tRNA reductase, N-terminal domain"/>
    <property type="match status" value="1"/>
</dbReference>
<reference evidence="18 20" key="1">
    <citation type="journal article" date="2018" name="Elife">
        <title>Discovery and characterization of a prevalent human gut bacterial enzyme sufficient for the inactivation of a family of plant toxins.</title>
        <authorList>
            <person name="Koppel N."/>
            <person name="Bisanz J.E."/>
            <person name="Pandelia M.E."/>
            <person name="Turnbaugh P.J."/>
            <person name="Balskus E.P."/>
        </authorList>
    </citation>
    <scope>NUCLEOTIDE SEQUENCE [LARGE SCALE GENOMIC DNA]</scope>
    <source>
        <strain evidence="18 20">DSM 16107</strain>
    </source>
</reference>
<comment type="miscellaneous">
    <text evidence="9">During catalysis, the active site Cys acts as a nucleophile attacking the alpha-carbonyl group of tRNA-bound glutamate with the formation of a thioester intermediate between enzyme and glutamate, and the concomitant release of tRNA(Glu). The thioester intermediate is finally reduced by direct hydride transfer from NADPH, to form the product GSA.</text>
</comment>
<sequence length="439" mass="48743">MDSVVVGLNIKSAPFELLEKLSIHHSLNASCARDLKTTARLSAAVVLSTCNRLEFYVTSDDPERGVEAVWSYFTSQGQTITEHERMLLREHMYAYSGDMAVRHLFEVVTGLDSLIVGEAEILGQVSRAYDAACKAGTTDKFVNVWFQRALHLGKKVRHETCIGRYSMSVGRIAVELAVRELGEVKDKRVLILGAGEMSELTMKYLVAHEVSVVMVSNRSLDKARTLADRYGFEAHSLEGLAACLEKANVVFSATSSKACMIDRALVERTMAARPDRPLLFVDMAVPRDVDPAAADVPGVSIYNINELRDEADANRLKRATAEKSVRRFIEEEVADFRRWAQSLELVPVIAAFRQHAEQIKRARLDVALERLSGLTPSQKKQVRVLATTITDEFVHEPIESLNAQAGSAKSREYARMLQELFALEVARSAGDAAERGCVR</sequence>
<evidence type="ECO:0000256" key="1">
    <source>
        <dbReference type="ARBA" id="ARBA00005059"/>
    </source>
</evidence>
<dbReference type="EMBL" id="PPTT01000018">
    <property type="protein sequence ID" value="RDB68086.1"/>
    <property type="molecule type" value="Genomic_DNA"/>
</dbReference>
<comment type="catalytic activity">
    <reaction evidence="7 9 14">
        <text>(S)-4-amino-5-oxopentanoate + tRNA(Glu) + NADP(+) = L-glutamyl-tRNA(Glu) + NADPH + H(+)</text>
        <dbReference type="Rhea" id="RHEA:12344"/>
        <dbReference type="Rhea" id="RHEA-COMP:9663"/>
        <dbReference type="Rhea" id="RHEA-COMP:9680"/>
        <dbReference type="ChEBI" id="CHEBI:15378"/>
        <dbReference type="ChEBI" id="CHEBI:57501"/>
        <dbReference type="ChEBI" id="CHEBI:57783"/>
        <dbReference type="ChEBI" id="CHEBI:58349"/>
        <dbReference type="ChEBI" id="CHEBI:78442"/>
        <dbReference type="ChEBI" id="CHEBI:78520"/>
        <dbReference type="EC" id="1.2.1.70"/>
    </reaction>
</comment>